<evidence type="ECO:0000313" key="3">
    <source>
        <dbReference type="Proteomes" id="UP000325577"/>
    </source>
</evidence>
<proteinExistence type="predicted"/>
<accession>A0A5J5AWE5</accession>
<dbReference type="EMBL" id="CM018042">
    <property type="protein sequence ID" value="KAA8533331.1"/>
    <property type="molecule type" value="Genomic_DNA"/>
</dbReference>
<keyword evidence="3" id="KW-1185">Reference proteome</keyword>
<reference evidence="2 3" key="1">
    <citation type="submission" date="2019-09" db="EMBL/GenBank/DDBJ databases">
        <title>A chromosome-level genome assembly of the Chinese tupelo Nyssa sinensis.</title>
        <authorList>
            <person name="Yang X."/>
            <person name="Kang M."/>
            <person name="Yang Y."/>
            <person name="Xiong H."/>
            <person name="Wang M."/>
            <person name="Zhang Z."/>
            <person name="Wang Z."/>
            <person name="Wu H."/>
            <person name="Ma T."/>
            <person name="Liu J."/>
            <person name="Xi Z."/>
        </authorList>
    </citation>
    <scope>NUCLEOTIDE SEQUENCE [LARGE SCALE GENOMIC DNA]</scope>
    <source>
        <strain evidence="2">J267</strain>
        <tissue evidence="2">Leaf</tissue>
    </source>
</reference>
<feature type="region of interest" description="Disordered" evidence="1">
    <location>
        <begin position="81"/>
        <end position="100"/>
    </location>
</feature>
<organism evidence="2 3">
    <name type="scientific">Nyssa sinensis</name>
    <dbReference type="NCBI Taxonomy" id="561372"/>
    <lineage>
        <taxon>Eukaryota</taxon>
        <taxon>Viridiplantae</taxon>
        <taxon>Streptophyta</taxon>
        <taxon>Embryophyta</taxon>
        <taxon>Tracheophyta</taxon>
        <taxon>Spermatophyta</taxon>
        <taxon>Magnoliopsida</taxon>
        <taxon>eudicotyledons</taxon>
        <taxon>Gunneridae</taxon>
        <taxon>Pentapetalae</taxon>
        <taxon>asterids</taxon>
        <taxon>Cornales</taxon>
        <taxon>Nyssaceae</taxon>
        <taxon>Nyssa</taxon>
    </lineage>
</organism>
<gene>
    <name evidence="2" type="ORF">F0562_033137</name>
</gene>
<evidence type="ECO:0000256" key="1">
    <source>
        <dbReference type="SAM" id="MobiDB-lite"/>
    </source>
</evidence>
<evidence type="ECO:0000313" key="2">
    <source>
        <dbReference type="EMBL" id="KAA8533331.1"/>
    </source>
</evidence>
<protein>
    <submittedName>
        <fullName evidence="2">Uncharacterized protein</fullName>
    </submittedName>
</protein>
<dbReference type="Proteomes" id="UP000325577">
    <property type="component" value="Linkage Group LG19"/>
</dbReference>
<sequence>MDRDRVKVLLKLLEQGSRGPLFAGRVRRKKRAEGNLVISNNLSEDEWDFEACNLLTVNDHQYDTKDECDLQATFELMRLEEEAHSNDSEDEWDLQESIVE</sequence>
<feature type="compositionally biased region" description="Acidic residues" evidence="1">
    <location>
        <begin position="88"/>
        <end position="100"/>
    </location>
</feature>
<name>A0A5J5AWE5_9ASTE</name>
<dbReference type="AlphaFoldDB" id="A0A5J5AWE5"/>